<dbReference type="RefSeq" id="WP_209458879.1">
    <property type="nucleotide sequence ID" value="NZ_JAGGKC010000007.1"/>
</dbReference>
<protein>
    <recommendedName>
        <fullName evidence="1">PPM-type phosphatase domain-containing protein</fullName>
    </recommendedName>
</protein>
<dbReference type="InterPro" id="IPR001932">
    <property type="entry name" value="PPM-type_phosphatase-like_dom"/>
</dbReference>
<evidence type="ECO:0000313" key="2">
    <source>
        <dbReference type="EMBL" id="MBP1918650.1"/>
    </source>
</evidence>
<sequence>MGFFLDTAYRSLKKHGEELCGDQVAMERIGDRLIIVMSDGLGSGVKANILATLTSRIAVTMLKEGAILEETVDTIARTLPVCSVRNLAYSTFTVIEAFEDGRVHTVEFDNPAYILTRKTESGIPEKTMSTIAGKSIWESDFIMDDGDCLSVVSDGVLYASQGMILNQGWGWEDVRDFLKDSARAEKSASGIALQLSVFCNVLYDLKPGDDATVLTLAVRKNEGLTIFTGPPLRAEDDRRLADAFLNASGKVAVSGGTTAAILARETGREIEAEISDMDELVPPTSRLEGADIVTEGALTLARTADLLEEFLSPTDDDIFLKLRKRNGAARLARMIIDSTDITIWLGSAVNLANSDTHIRSLDVMRIMEAAKSLGRNTKLVMI</sequence>
<feature type="domain" description="PPM-type phosphatase" evidence="1">
    <location>
        <begin position="30"/>
        <end position="218"/>
    </location>
</feature>
<comment type="caution">
    <text evidence="2">The sequence shown here is derived from an EMBL/GenBank/DDBJ whole genome shotgun (WGS) entry which is preliminary data.</text>
</comment>
<dbReference type="InterPro" id="IPR036457">
    <property type="entry name" value="PPM-type-like_dom_sf"/>
</dbReference>
<proteinExistence type="predicted"/>
<accession>A0ABS4G2S3</accession>
<dbReference type="Proteomes" id="UP001519271">
    <property type="component" value="Unassembled WGS sequence"/>
</dbReference>
<dbReference type="Gene3D" id="3.60.40.10">
    <property type="entry name" value="PPM-type phosphatase domain"/>
    <property type="match status" value="1"/>
</dbReference>
<name>A0ABS4G2S3_9CLOT</name>
<gene>
    <name evidence="2" type="ORF">J2Z34_001127</name>
</gene>
<evidence type="ECO:0000259" key="1">
    <source>
        <dbReference type="Pfam" id="PF07228"/>
    </source>
</evidence>
<evidence type="ECO:0000313" key="3">
    <source>
        <dbReference type="Proteomes" id="UP001519271"/>
    </source>
</evidence>
<dbReference type="Pfam" id="PF07228">
    <property type="entry name" value="SpoIIE"/>
    <property type="match status" value="1"/>
</dbReference>
<organism evidence="2 3">
    <name type="scientific">Youngiibacter multivorans</name>
    <dbReference type="NCBI Taxonomy" id="937251"/>
    <lineage>
        <taxon>Bacteria</taxon>
        <taxon>Bacillati</taxon>
        <taxon>Bacillota</taxon>
        <taxon>Clostridia</taxon>
        <taxon>Eubacteriales</taxon>
        <taxon>Clostridiaceae</taxon>
        <taxon>Youngiibacter</taxon>
    </lineage>
</organism>
<dbReference type="EMBL" id="JAGGKC010000007">
    <property type="protein sequence ID" value="MBP1918650.1"/>
    <property type="molecule type" value="Genomic_DNA"/>
</dbReference>
<keyword evidence="3" id="KW-1185">Reference proteome</keyword>
<reference evidence="2 3" key="1">
    <citation type="submission" date="2021-03" db="EMBL/GenBank/DDBJ databases">
        <title>Genomic Encyclopedia of Type Strains, Phase IV (KMG-IV): sequencing the most valuable type-strain genomes for metagenomic binning, comparative biology and taxonomic classification.</title>
        <authorList>
            <person name="Goeker M."/>
        </authorList>
    </citation>
    <scope>NUCLEOTIDE SEQUENCE [LARGE SCALE GENOMIC DNA]</scope>
    <source>
        <strain evidence="2 3">DSM 6139</strain>
    </source>
</reference>